<keyword evidence="1 2" id="KW-0539">Nucleus</keyword>
<dbReference type="OrthoDB" id="1630758at2759"/>
<dbReference type="GO" id="GO:0000812">
    <property type="term" value="C:Swr1 complex"/>
    <property type="evidence" value="ECO:0007669"/>
    <property type="project" value="UniProtKB-UniRule"/>
</dbReference>
<dbReference type="GO" id="GO:0006355">
    <property type="term" value="P:regulation of DNA-templated transcription"/>
    <property type="evidence" value="ECO:0007669"/>
    <property type="project" value="InterPro"/>
</dbReference>
<dbReference type="KEGG" id="ela:UCREL1_7491"/>
<keyword evidence="3" id="KW-0963">Cytoplasm</keyword>
<keyword evidence="3" id="KW-0805">Transcription regulation</keyword>
<dbReference type="InterPro" id="IPR038704">
    <property type="entry name" value="YEAST_sf"/>
</dbReference>
<dbReference type="InterPro" id="IPR055129">
    <property type="entry name" value="YEATS_dom"/>
</dbReference>
<dbReference type="Pfam" id="PF03366">
    <property type="entry name" value="YEATS"/>
    <property type="match status" value="1"/>
</dbReference>
<sequence>MEIDKDIRHRLTSLETRTSLETPMVRVDVDEEPVAFDPVSELKARCPMCRTMTSASEDARRAEELKSEYPKTWAEREAEDEVSQGEEPIDTIQTITVYIGNRHRIVQPDVDDGDLPQNQHEWTFFVKPSRTDIIEEVQIFLHPTFRPNTVVRQRQPYELKRIGWGVFNLEASVVLKVGYSWVSEQARDTPDGAPKGALPLEWLLDFEGFQGRGSMARLRLKVKNDRDWQAGGGNEEQRDDRELSRMVRQYERDGRYEP</sequence>
<reference evidence="7" key="1">
    <citation type="journal article" date="2013" name="Genome Announc.">
        <title>Draft genome sequence of the grapevine dieback fungus Eutypa lata UCR-EL1.</title>
        <authorList>
            <person name="Blanco-Ulate B."/>
            <person name="Rolshausen P.E."/>
            <person name="Cantu D."/>
        </authorList>
    </citation>
    <scope>NUCLEOTIDE SEQUENCE [LARGE SCALE GENOMIC DNA]</scope>
    <source>
        <strain evidence="7">UCR-EL1</strain>
    </source>
</reference>
<evidence type="ECO:0000313" key="6">
    <source>
        <dbReference type="EMBL" id="EMR65534.1"/>
    </source>
</evidence>
<dbReference type="EMBL" id="KB706851">
    <property type="protein sequence ID" value="EMR65534.1"/>
    <property type="molecule type" value="Genomic_DNA"/>
</dbReference>
<evidence type="ECO:0000256" key="1">
    <source>
        <dbReference type="ARBA" id="ARBA00023242"/>
    </source>
</evidence>
<keyword evidence="3" id="KW-0175">Coiled coil</keyword>
<dbReference type="InterPro" id="IPR005033">
    <property type="entry name" value="YEATS"/>
</dbReference>
<feature type="region of interest" description="Disordered" evidence="4">
    <location>
        <begin position="227"/>
        <end position="258"/>
    </location>
</feature>
<organism evidence="6 7">
    <name type="scientific">Eutypa lata (strain UCR-EL1)</name>
    <name type="common">Grapevine dieback disease fungus</name>
    <name type="synonym">Eutypa armeniacae</name>
    <dbReference type="NCBI Taxonomy" id="1287681"/>
    <lineage>
        <taxon>Eukaryota</taxon>
        <taxon>Fungi</taxon>
        <taxon>Dikarya</taxon>
        <taxon>Ascomycota</taxon>
        <taxon>Pezizomycotina</taxon>
        <taxon>Sordariomycetes</taxon>
        <taxon>Xylariomycetidae</taxon>
        <taxon>Xylariales</taxon>
        <taxon>Diatrypaceae</taxon>
        <taxon>Eutypa</taxon>
    </lineage>
</organism>
<name>M7SGX3_EUTLA</name>
<evidence type="ECO:0000256" key="4">
    <source>
        <dbReference type="SAM" id="MobiDB-lite"/>
    </source>
</evidence>
<evidence type="ECO:0000313" key="7">
    <source>
        <dbReference type="Proteomes" id="UP000012174"/>
    </source>
</evidence>
<evidence type="ECO:0000259" key="5">
    <source>
        <dbReference type="PROSITE" id="PS51037"/>
    </source>
</evidence>
<comment type="domain">
    <text evidence="3">The coiled-coil domain is required for assembly into the NuA4 complex.</text>
</comment>
<protein>
    <recommendedName>
        <fullName evidence="3">Protein AF-9 homolog</fullName>
    </recommendedName>
</protein>
<feature type="domain" description="YEATS" evidence="5">
    <location>
        <begin position="87"/>
        <end position="258"/>
    </location>
</feature>
<dbReference type="STRING" id="1287681.M7SGX3"/>
<comment type="function">
    <text evidence="3">Component of the SWR1 complex which mediates the ATP-dependent exchange of histone H2A for an H2A variant leading to transcriptional regulation of selected genes by chromatin remodeling. Component of the NuA4 histone acetyltransferase complex which is involved in transcriptional activation of selected genes principally by acetylation of nucleosomal histones H4 and H2A. The NuA4 complex is also involved in DNA repair. Yaf9 may also be required for viability in conditions in which the structural integrity of the spindle is compromised.</text>
</comment>
<feature type="compositionally biased region" description="Basic and acidic residues" evidence="4">
    <location>
        <begin position="235"/>
        <end position="258"/>
    </location>
</feature>
<dbReference type="GO" id="GO:0005737">
    <property type="term" value="C:cytoplasm"/>
    <property type="evidence" value="ECO:0007669"/>
    <property type="project" value="UniProtKB-SubCell"/>
</dbReference>
<dbReference type="HOGENOM" id="CLU_069176_0_0_1"/>
<dbReference type="Proteomes" id="UP000012174">
    <property type="component" value="Unassembled WGS sequence"/>
</dbReference>
<dbReference type="PROSITE" id="PS51037">
    <property type="entry name" value="YEATS"/>
    <property type="match status" value="1"/>
</dbReference>
<dbReference type="OMA" id="SEYPKTW"/>
<evidence type="ECO:0000256" key="3">
    <source>
        <dbReference type="RuleBase" id="RU367117"/>
    </source>
</evidence>
<comment type="subunit">
    <text evidence="3">Component of the SWR1 chromatin-remodeling complex and of the NuA4 histone acetyltransferase complex.</text>
</comment>
<dbReference type="GO" id="GO:0006325">
    <property type="term" value="P:chromatin organization"/>
    <property type="evidence" value="ECO:0007669"/>
    <property type="project" value="UniProtKB-KW"/>
</dbReference>
<dbReference type="PANTHER" id="PTHR23195">
    <property type="entry name" value="YEATS DOMAIN"/>
    <property type="match status" value="1"/>
</dbReference>
<keyword evidence="3" id="KW-0227">DNA damage</keyword>
<dbReference type="AlphaFoldDB" id="M7SGX3"/>
<comment type="similarity">
    <text evidence="3">Belongs to the YAF9 family.</text>
</comment>
<keyword evidence="7" id="KW-1185">Reference proteome</keyword>
<accession>M7SGX3</accession>
<comment type="subcellular location">
    <subcellularLocation>
        <location evidence="3">Nucleus</location>
    </subcellularLocation>
    <subcellularLocation>
        <location evidence="3">Cytoplasm</location>
    </subcellularLocation>
</comment>
<gene>
    <name evidence="3" type="primary">YAF9</name>
    <name evidence="6" type="ORF">UCREL1_7491</name>
</gene>
<evidence type="ECO:0000256" key="2">
    <source>
        <dbReference type="PROSITE-ProRule" id="PRU00376"/>
    </source>
</evidence>
<keyword evidence="3" id="KW-0804">Transcription</keyword>
<keyword evidence="3" id="KW-0156">Chromatin regulator</keyword>
<keyword evidence="3" id="KW-0010">Activator</keyword>
<dbReference type="GO" id="GO:0006281">
    <property type="term" value="P:DNA repair"/>
    <property type="evidence" value="ECO:0007669"/>
    <property type="project" value="UniProtKB-UniRule"/>
</dbReference>
<keyword evidence="3" id="KW-0234">DNA repair</keyword>
<dbReference type="Gene3D" id="2.60.40.1970">
    <property type="entry name" value="YEATS domain"/>
    <property type="match status" value="1"/>
</dbReference>
<proteinExistence type="inferred from homology"/>